<dbReference type="PANTHER" id="PTHR11040:SF32">
    <property type="entry name" value="ZINC-REGULATED TRANSPORTER 1"/>
    <property type="match status" value="1"/>
</dbReference>
<comment type="similarity">
    <text evidence="2 8">Belongs to the ZIP transporter (TC 2.A.5) family.</text>
</comment>
<keyword evidence="6 8" id="KW-0406">Ion transport</keyword>
<feature type="transmembrane region" description="Helical" evidence="8">
    <location>
        <begin position="114"/>
        <end position="136"/>
    </location>
</feature>
<evidence type="ECO:0000256" key="5">
    <source>
        <dbReference type="ARBA" id="ARBA00022989"/>
    </source>
</evidence>
<dbReference type="OrthoDB" id="448280at2759"/>
<accession>A0A8H6ZDT0</accession>
<dbReference type="Pfam" id="PF02535">
    <property type="entry name" value="Zip"/>
    <property type="match status" value="1"/>
</dbReference>
<keyword evidence="3 8" id="KW-0813">Transport</keyword>
<feature type="transmembrane region" description="Helical" evidence="8">
    <location>
        <begin position="340"/>
        <end position="358"/>
    </location>
</feature>
<dbReference type="NCBIfam" id="TIGR00820">
    <property type="entry name" value="zip"/>
    <property type="match status" value="1"/>
</dbReference>
<evidence type="ECO:0000256" key="4">
    <source>
        <dbReference type="ARBA" id="ARBA00022692"/>
    </source>
</evidence>
<name>A0A8H6ZDT0_9AGAR</name>
<comment type="subcellular location">
    <subcellularLocation>
        <location evidence="1 8">Membrane</location>
        <topology evidence="1 8">Multi-pass membrane protein</topology>
    </subcellularLocation>
</comment>
<comment type="caution">
    <text evidence="8">Lacks conserved residue(s) required for the propagation of feature annotation.</text>
</comment>
<evidence type="ECO:0000256" key="3">
    <source>
        <dbReference type="ARBA" id="ARBA00022448"/>
    </source>
</evidence>
<proteinExistence type="inferred from homology"/>
<keyword evidence="10" id="KW-1185">Reference proteome</keyword>
<gene>
    <name evidence="9" type="ORF">MSAN_00592200</name>
</gene>
<dbReference type="PANTHER" id="PTHR11040">
    <property type="entry name" value="ZINC/IRON TRANSPORTER"/>
    <property type="match status" value="1"/>
</dbReference>
<dbReference type="InterPro" id="IPR004698">
    <property type="entry name" value="Zn/Fe_permease_fun/pln"/>
</dbReference>
<reference evidence="9" key="1">
    <citation type="submission" date="2020-05" db="EMBL/GenBank/DDBJ databases">
        <title>Mycena genomes resolve the evolution of fungal bioluminescence.</title>
        <authorList>
            <person name="Tsai I.J."/>
        </authorList>
    </citation>
    <scope>NUCLEOTIDE SEQUENCE</scope>
    <source>
        <strain evidence="9">160909Yilan</strain>
    </source>
</reference>
<feature type="transmembrane region" description="Helical" evidence="8">
    <location>
        <begin position="265"/>
        <end position="287"/>
    </location>
</feature>
<keyword evidence="7 8" id="KW-0472">Membrane</keyword>
<dbReference type="InterPro" id="IPR003689">
    <property type="entry name" value="ZIP"/>
</dbReference>
<evidence type="ECO:0000313" key="10">
    <source>
        <dbReference type="Proteomes" id="UP000623467"/>
    </source>
</evidence>
<evidence type="ECO:0000256" key="8">
    <source>
        <dbReference type="RuleBase" id="RU362088"/>
    </source>
</evidence>
<evidence type="ECO:0000313" key="9">
    <source>
        <dbReference type="EMBL" id="KAF7373805.1"/>
    </source>
</evidence>
<dbReference type="GO" id="GO:0005385">
    <property type="term" value="F:zinc ion transmembrane transporter activity"/>
    <property type="evidence" value="ECO:0007669"/>
    <property type="project" value="InterPro"/>
</dbReference>
<dbReference type="AlphaFoldDB" id="A0A8H6ZDT0"/>
<feature type="transmembrane region" description="Helical" evidence="8">
    <location>
        <begin position="200"/>
        <end position="227"/>
    </location>
</feature>
<evidence type="ECO:0000256" key="2">
    <source>
        <dbReference type="ARBA" id="ARBA00006939"/>
    </source>
</evidence>
<evidence type="ECO:0000256" key="7">
    <source>
        <dbReference type="ARBA" id="ARBA00023136"/>
    </source>
</evidence>
<sequence>MSTAISSPSYSSTPESSCLFAQDSGSHVSDLGLRVAALFIILVSSMLGAMLPVLLARHAQARSGICKVPRGWLNFAKHFGSGIILGTAFIHLLAPGIEALGNPCLSPGWRNYPYALGFCLSSILGIFVIEVVSMSYGSRRRSKSGSHPDTMMWGRLVLIHSICIQDCTNSRVLDMCLTESGAAEVERIGEDSSQTASEHAVTAVISAAILEFGAVLHSVLIGLTLAVSPKFKVLFAVLVTHQMFEGLGIGSRLASMHITARYPHLPMAGAVVFGLSTPLGMAVGLAMRTTYNEDDPGALVVSGVLDSLSSGILMYTALVELLGREILFNDELMTEHAKQLVSAVFWVLLGCGVMGLLGKWV</sequence>
<comment type="caution">
    <text evidence="9">The sequence shown here is derived from an EMBL/GenBank/DDBJ whole genome shotgun (WGS) entry which is preliminary data.</text>
</comment>
<keyword evidence="4 8" id="KW-0812">Transmembrane</keyword>
<keyword evidence="5 8" id="KW-1133">Transmembrane helix</keyword>
<feature type="transmembrane region" description="Helical" evidence="8">
    <location>
        <begin position="35"/>
        <end position="55"/>
    </location>
</feature>
<dbReference type="Proteomes" id="UP000623467">
    <property type="component" value="Unassembled WGS sequence"/>
</dbReference>
<organism evidence="9 10">
    <name type="scientific">Mycena sanguinolenta</name>
    <dbReference type="NCBI Taxonomy" id="230812"/>
    <lineage>
        <taxon>Eukaryota</taxon>
        <taxon>Fungi</taxon>
        <taxon>Dikarya</taxon>
        <taxon>Basidiomycota</taxon>
        <taxon>Agaricomycotina</taxon>
        <taxon>Agaricomycetes</taxon>
        <taxon>Agaricomycetidae</taxon>
        <taxon>Agaricales</taxon>
        <taxon>Marasmiineae</taxon>
        <taxon>Mycenaceae</taxon>
        <taxon>Mycena</taxon>
    </lineage>
</organism>
<protein>
    <submittedName>
        <fullName evidence="9">Zinc-regulated transporter 1</fullName>
    </submittedName>
</protein>
<dbReference type="EMBL" id="JACAZH010000003">
    <property type="protein sequence ID" value="KAF7373805.1"/>
    <property type="molecule type" value="Genomic_DNA"/>
</dbReference>
<feature type="transmembrane region" description="Helical" evidence="8">
    <location>
        <begin position="75"/>
        <end position="94"/>
    </location>
</feature>
<evidence type="ECO:0000256" key="6">
    <source>
        <dbReference type="ARBA" id="ARBA00023065"/>
    </source>
</evidence>
<feature type="transmembrane region" description="Helical" evidence="8">
    <location>
        <begin position="299"/>
        <end position="319"/>
    </location>
</feature>
<dbReference type="GO" id="GO:0005886">
    <property type="term" value="C:plasma membrane"/>
    <property type="evidence" value="ECO:0007669"/>
    <property type="project" value="TreeGrafter"/>
</dbReference>
<evidence type="ECO:0000256" key="1">
    <source>
        <dbReference type="ARBA" id="ARBA00004141"/>
    </source>
</evidence>